<reference evidence="1" key="1">
    <citation type="submission" date="2021-01" db="EMBL/GenBank/DDBJ databases">
        <title>Whole genome shotgun sequence of Virgisporangium aliadipatigenens NBRC 105644.</title>
        <authorList>
            <person name="Komaki H."/>
            <person name="Tamura T."/>
        </authorList>
    </citation>
    <scope>NUCLEOTIDE SEQUENCE</scope>
    <source>
        <strain evidence="1">NBRC 105644</strain>
    </source>
</reference>
<dbReference type="Pfam" id="PF05402">
    <property type="entry name" value="PqqD"/>
    <property type="match status" value="1"/>
</dbReference>
<keyword evidence="2" id="KW-1185">Reference proteome</keyword>
<proteinExistence type="predicted"/>
<evidence type="ECO:0000313" key="2">
    <source>
        <dbReference type="Proteomes" id="UP000619260"/>
    </source>
</evidence>
<comment type="caution">
    <text evidence="1">The sequence shown here is derived from an EMBL/GenBank/DDBJ whole genome shotgun (WGS) entry which is preliminary data.</text>
</comment>
<dbReference type="Proteomes" id="UP000619260">
    <property type="component" value="Unassembled WGS sequence"/>
</dbReference>
<dbReference type="RefSeq" id="WP_203900272.1">
    <property type="nucleotide sequence ID" value="NZ_BOPF01000012.1"/>
</dbReference>
<evidence type="ECO:0000313" key="1">
    <source>
        <dbReference type="EMBL" id="GIJ46755.1"/>
    </source>
</evidence>
<organism evidence="1 2">
    <name type="scientific">Virgisporangium aliadipatigenens</name>
    <dbReference type="NCBI Taxonomy" id="741659"/>
    <lineage>
        <taxon>Bacteria</taxon>
        <taxon>Bacillati</taxon>
        <taxon>Actinomycetota</taxon>
        <taxon>Actinomycetes</taxon>
        <taxon>Micromonosporales</taxon>
        <taxon>Micromonosporaceae</taxon>
        <taxon>Virgisporangium</taxon>
    </lineage>
</organism>
<dbReference type="InterPro" id="IPR041881">
    <property type="entry name" value="PqqD_sf"/>
</dbReference>
<name>A0A8J3YMU4_9ACTN</name>
<accession>A0A8J3YMU4</accession>
<protein>
    <recommendedName>
        <fullName evidence="3">PqqD family protein</fullName>
    </recommendedName>
</protein>
<dbReference type="AlphaFoldDB" id="A0A8J3YMU4"/>
<evidence type="ECO:0008006" key="3">
    <source>
        <dbReference type="Google" id="ProtNLM"/>
    </source>
</evidence>
<sequence>MLSDEQLSRAVTIVRADAPLTADVGDELVMLSPEHGEYFGLNAVGTRIWELIAEPRALSELCARLADEFEVDDETCRAEVLEFLRQLAEVDLVRVGP</sequence>
<gene>
    <name evidence="1" type="ORF">Val02_36410</name>
</gene>
<dbReference type="EMBL" id="BOPF01000012">
    <property type="protein sequence ID" value="GIJ46755.1"/>
    <property type="molecule type" value="Genomic_DNA"/>
</dbReference>
<dbReference type="Gene3D" id="1.10.10.1150">
    <property type="entry name" value="Coenzyme PQQ synthesis protein D (PqqD)"/>
    <property type="match status" value="1"/>
</dbReference>
<dbReference type="InterPro" id="IPR008792">
    <property type="entry name" value="PQQD"/>
</dbReference>